<dbReference type="InterPro" id="IPR020045">
    <property type="entry name" value="DNA_polI_H3TH"/>
</dbReference>
<evidence type="ECO:0000256" key="7">
    <source>
        <dbReference type="ARBA" id="ARBA00022705"/>
    </source>
</evidence>
<evidence type="ECO:0000256" key="10">
    <source>
        <dbReference type="ARBA" id="ARBA00022801"/>
    </source>
</evidence>
<dbReference type="InterPro" id="IPR012337">
    <property type="entry name" value="RNaseH-like_sf"/>
</dbReference>
<dbReference type="Pfam" id="PF02739">
    <property type="entry name" value="5_3_exonuc_N"/>
    <property type="match status" value="1"/>
</dbReference>
<dbReference type="Gene3D" id="1.10.150.20">
    <property type="entry name" value="5' to 3' exonuclease, C-terminal subdomain"/>
    <property type="match status" value="2"/>
</dbReference>
<dbReference type="InterPro" id="IPR020046">
    <property type="entry name" value="5-3_exonucl_a-hlix_arch_N"/>
</dbReference>
<dbReference type="PANTHER" id="PTHR10133:SF27">
    <property type="entry name" value="DNA POLYMERASE NU"/>
    <property type="match status" value="1"/>
</dbReference>
<dbReference type="SMART" id="SM00474">
    <property type="entry name" value="35EXOc"/>
    <property type="match status" value="1"/>
</dbReference>
<dbReference type="InterPro" id="IPR001098">
    <property type="entry name" value="DNA-dir_DNA_pol_A_palm_dom"/>
</dbReference>
<dbReference type="InterPro" id="IPR043502">
    <property type="entry name" value="DNA/RNA_pol_sf"/>
</dbReference>
<dbReference type="PROSITE" id="PS00447">
    <property type="entry name" value="DNA_POLYMERASE_A"/>
    <property type="match status" value="1"/>
</dbReference>
<dbReference type="GO" id="GO:0003887">
    <property type="term" value="F:DNA-directed DNA polymerase activity"/>
    <property type="evidence" value="ECO:0007669"/>
    <property type="project" value="UniProtKB-EC"/>
</dbReference>
<comment type="function">
    <text evidence="17">In addition to polymerase activity, this DNA polymerase exhibits 3'-5' and 5'-3' exonuclease activity.</text>
</comment>
<dbReference type="CDD" id="cd08637">
    <property type="entry name" value="DNA_pol_A_pol_I_C"/>
    <property type="match status" value="1"/>
</dbReference>
<keyword evidence="22" id="KW-1185">Reference proteome</keyword>
<evidence type="ECO:0000256" key="11">
    <source>
        <dbReference type="ARBA" id="ARBA00022839"/>
    </source>
</evidence>
<dbReference type="SMART" id="SM00482">
    <property type="entry name" value="POLAc"/>
    <property type="match status" value="1"/>
</dbReference>
<dbReference type="Pfam" id="PF01612">
    <property type="entry name" value="DNA_pol_A_exo1"/>
    <property type="match status" value="1"/>
</dbReference>
<dbReference type="Proteomes" id="UP001204142">
    <property type="component" value="Unassembled WGS sequence"/>
</dbReference>
<dbReference type="NCBIfam" id="TIGR00593">
    <property type="entry name" value="pola"/>
    <property type="match status" value="1"/>
</dbReference>
<evidence type="ECO:0000256" key="6">
    <source>
        <dbReference type="ARBA" id="ARBA00022695"/>
    </source>
</evidence>
<dbReference type="EC" id="2.7.7.7" evidence="3 16"/>
<dbReference type="Pfam" id="PF01367">
    <property type="entry name" value="5_3_exonuc"/>
    <property type="match status" value="1"/>
</dbReference>
<dbReference type="InterPro" id="IPR002421">
    <property type="entry name" value="5-3_exonuclease"/>
</dbReference>
<evidence type="ECO:0000313" key="21">
    <source>
        <dbReference type="EMBL" id="MCQ8896556.1"/>
    </source>
</evidence>
<evidence type="ECO:0000256" key="2">
    <source>
        <dbReference type="ARBA" id="ARBA00011541"/>
    </source>
</evidence>
<dbReference type="InterPro" id="IPR002562">
    <property type="entry name" value="3'-5'_exonuclease_dom"/>
</dbReference>
<dbReference type="InterPro" id="IPR029060">
    <property type="entry name" value="PIN-like_dom_sf"/>
</dbReference>
<accession>A0ABT1WHP2</accession>
<dbReference type="SUPFAM" id="SSF47807">
    <property type="entry name" value="5' to 3' exonuclease, C-terminal subdomain"/>
    <property type="match status" value="1"/>
</dbReference>
<evidence type="ECO:0000256" key="17">
    <source>
        <dbReference type="RuleBase" id="RU004460"/>
    </source>
</evidence>
<evidence type="ECO:0000256" key="13">
    <source>
        <dbReference type="ARBA" id="ARBA00023125"/>
    </source>
</evidence>
<dbReference type="PANTHER" id="PTHR10133">
    <property type="entry name" value="DNA POLYMERASE I"/>
    <property type="match status" value="1"/>
</dbReference>
<keyword evidence="6 17" id="KW-0548">Nucleotidyltransferase</keyword>
<evidence type="ECO:0000313" key="22">
    <source>
        <dbReference type="Proteomes" id="UP001204142"/>
    </source>
</evidence>
<comment type="caution">
    <text evidence="21">The sequence shown here is derived from an EMBL/GenBank/DDBJ whole genome shotgun (WGS) entry which is preliminary data.</text>
</comment>
<evidence type="ECO:0000256" key="14">
    <source>
        <dbReference type="ARBA" id="ARBA00023204"/>
    </source>
</evidence>
<dbReference type="SUPFAM" id="SSF53098">
    <property type="entry name" value="Ribonuclease H-like"/>
    <property type="match status" value="1"/>
</dbReference>
<evidence type="ECO:0000256" key="15">
    <source>
        <dbReference type="ARBA" id="ARBA00049244"/>
    </source>
</evidence>
<dbReference type="InterPro" id="IPR019760">
    <property type="entry name" value="DNA-dir_DNA_pol_A_CS"/>
</dbReference>
<evidence type="ECO:0000256" key="9">
    <source>
        <dbReference type="ARBA" id="ARBA00022763"/>
    </source>
</evidence>
<keyword evidence="9 17" id="KW-0227">DNA damage</keyword>
<keyword evidence="13 17" id="KW-0238">DNA-binding</keyword>
<keyword evidence="14 17" id="KW-0234">DNA repair</keyword>
<dbReference type="SUPFAM" id="SSF88723">
    <property type="entry name" value="PIN domain-like"/>
    <property type="match status" value="1"/>
</dbReference>
<proteinExistence type="inferred from homology"/>
<dbReference type="CDD" id="cd09898">
    <property type="entry name" value="H3TH_53EXO"/>
    <property type="match status" value="1"/>
</dbReference>
<keyword evidence="11 17" id="KW-0269">Exonuclease</keyword>
<dbReference type="InterPro" id="IPR002298">
    <property type="entry name" value="DNA_polymerase_A"/>
</dbReference>
<dbReference type="InterPro" id="IPR036397">
    <property type="entry name" value="RNaseH_sf"/>
</dbReference>
<reference evidence="21 22" key="1">
    <citation type="submission" date="2022-07" db="EMBL/GenBank/DDBJ databases">
        <authorList>
            <person name="Xamxidin M."/>
            <person name="Wu M."/>
        </authorList>
    </citation>
    <scope>NUCLEOTIDE SEQUENCE [LARGE SCALE GENOMIC DNA]</scope>
    <source>
        <strain evidence="21 22">NBRC 111650</strain>
    </source>
</reference>
<evidence type="ECO:0000256" key="16">
    <source>
        <dbReference type="NCBIfam" id="TIGR00593"/>
    </source>
</evidence>
<dbReference type="Gene3D" id="3.40.50.1010">
    <property type="entry name" value="5'-nuclease"/>
    <property type="match status" value="1"/>
</dbReference>
<dbReference type="Pfam" id="PF00476">
    <property type="entry name" value="DNA_pol_A"/>
    <property type="match status" value="1"/>
</dbReference>
<evidence type="ECO:0000256" key="12">
    <source>
        <dbReference type="ARBA" id="ARBA00022932"/>
    </source>
</evidence>
<evidence type="ECO:0000259" key="19">
    <source>
        <dbReference type="SMART" id="SM00475"/>
    </source>
</evidence>
<evidence type="ECO:0000256" key="5">
    <source>
        <dbReference type="ARBA" id="ARBA00022679"/>
    </source>
</evidence>
<dbReference type="InterPro" id="IPR008918">
    <property type="entry name" value="HhH2"/>
</dbReference>
<keyword evidence="12 17" id="KW-0239">DNA-directed DNA polymerase</keyword>
<feature type="domain" description="3'-5' exonuclease" evidence="18">
    <location>
        <begin position="334"/>
        <end position="524"/>
    </location>
</feature>
<gene>
    <name evidence="17 21" type="primary">polA</name>
    <name evidence="21" type="ORF">NQT62_08940</name>
</gene>
<dbReference type="Gene3D" id="3.30.70.370">
    <property type="match status" value="1"/>
</dbReference>
<comment type="subunit">
    <text evidence="2">Single-chain monomer with multiple functions.</text>
</comment>
<dbReference type="NCBIfam" id="NF004397">
    <property type="entry name" value="PRK05755.1"/>
    <property type="match status" value="1"/>
</dbReference>
<evidence type="ECO:0000256" key="8">
    <source>
        <dbReference type="ARBA" id="ARBA00022722"/>
    </source>
</evidence>
<dbReference type="RefSeq" id="WP_256764337.1">
    <property type="nucleotide sequence ID" value="NZ_JANIGO010000002.1"/>
</dbReference>
<dbReference type="CDD" id="cd06139">
    <property type="entry name" value="DNA_polA_I_Ecoli_like_exo"/>
    <property type="match status" value="1"/>
</dbReference>
<dbReference type="SUPFAM" id="SSF56672">
    <property type="entry name" value="DNA/RNA polymerases"/>
    <property type="match status" value="1"/>
</dbReference>
<comment type="similarity">
    <text evidence="1 17">Belongs to the DNA polymerase type-A family.</text>
</comment>
<name>A0ABT1WHP2_9BURK</name>
<dbReference type="SMART" id="SM00279">
    <property type="entry name" value="HhH2"/>
    <property type="match status" value="1"/>
</dbReference>
<organism evidence="21 22">
    <name type="scientific">Limnobacter humi</name>
    <dbReference type="NCBI Taxonomy" id="1778671"/>
    <lineage>
        <taxon>Bacteria</taxon>
        <taxon>Pseudomonadati</taxon>
        <taxon>Pseudomonadota</taxon>
        <taxon>Betaproteobacteria</taxon>
        <taxon>Burkholderiales</taxon>
        <taxon>Burkholderiaceae</taxon>
        <taxon>Limnobacter</taxon>
    </lineage>
</organism>
<keyword evidence="8" id="KW-0540">Nuclease</keyword>
<dbReference type="Gene3D" id="3.30.420.10">
    <property type="entry name" value="Ribonuclease H-like superfamily/Ribonuclease H"/>
    <property type="match status" value="1"/>
</dbReference>
<evidence type="ECO:0000259" key="20">
    <source>
        <dbReference type="SMART" id="SM00482"/>
    </source>
</evidence>
<dbReference type="PRINTS" id="PR00868">
    <property type="entry name" value="DNAPOLI"/>
</dbReference>
<dbReference type="EMBL" id="JANIGO010000002">
    <property type="protein sequence ID" value="MCQ8896556.1"/>
    <property type="molecule type" value="Genomic_DNA"/>
</dbReference>
<keyword evidence="10 17" id="KW-0378">Hydrolase</keyword>
<evidence type="ECO:0000256" key="4">
    <source>
        <dbReference type="ARBA" id="ARBA00020311"/>
    </source>
</evidence>
<keyword evidence="7 17" id="KW-0235">DNA replication</keyword>
<dbReference type="InterPro" id="IPR036279">
    <property type="entry name" value="5-3_exonuclease_C_sf"/>
</dbReference>
<dbReference type="Gene3D" id="1.20.1060.10">
    <property type="entry name" value="Taq DNA Polymerase, Chain T, domain 4"/>
    <property type="match status" value="1"/>
</dbReference>
<feature type="domain" description="5'-3' exonuclease" evidence="19">
    <location>
        <begin position="2"/>
        <end position="257"/>
    </location>
</feature>
<evidence type="ECO:0000256" key="1">
    <source>
        <dbReference type="ARBA" id="ARBA00007705"/>
    </source>
</evidence>
<dbReference type="InterPro" id="IPR018320">
    <property type="entry name" value="DNA_polymerase_1"/>
</dbReference>
<keyword evidence="5 17" id="KW-0808">Transferase</keyword>
<evidence type="ECO:0000259" key="18">
    <source>
        <dbReference type="SMART" id="SM00474"/>
    </source>
</evidence>
<dbReference type="CDD" id="cd09859">
    <property type="entry name" value="PIN_53EXO"/>
    <property type="match status" value="1"/>
</dbReference>
<comment type="catalytic activity">
    <reaction evidence="15 17">
        <text>DNA(n) + a 2'-deoxyribonucleoside 5'-triphosphate = DNA(n+1) + diphosphate</text>
        <dbReference type="Rhea" id="RHEA:22508"/>
        <dbReference type="Rhea" id="RHEA-COMP:17339"/>
        <dbReference type="Rhea" id="RHEA-COMP:17340"/>
        <dbReference type="ChEBI" id="CHEBI:33019"/>
        <dbReference type="ChEBI" id="CHEBI:61560"/>
        <dbReference type="ChEBI" id="CHEBI:173112"/>
        <dbReference type="EC" id="2.7.7.7"/>
    </reaction>
</comment>
<protein>
    <recommendedName>
        <fullName evidence="4 16">DNA polymerase I</fullName>
        <ecNumber evidence="3 16">2.7.7.7</ecNumber>
    </recommendedName>
</protein>
<feature type="domain" description="DNA-directed DNA polymerase family A palm" evidence="20">
    <location>
        <begin position="693"/>
        <end position="899"/>
    </location>
</feature>
<sequence length="935" mass="102434">MKRLLLVDGSSYLYRAFHAMPDLRNRAGEPTGAIYGMVNMLRRLRADFPSDALTSNCIACIFDAPGKTFRDDLYPEYKANRSSMPEDLAAQIPHIYEVTKALGWPVIAEPGIEADDVIGTLAQTALRQGFDEVVISTGDKDLAQLVNDKIRLVDTMKNSVMTRDAVFEKFGVYPEQIIDYLTLVGDTVDNVPGVEKVGPKTAAKWLAEYKTLDGVVANASQIGGKVGENLKKALDWLPTGKTLVTVKTDCDIELARHIEDQLQAGTENAEVLKKLFHRFEFKTWFRALGGVPEEPVGVSGDLFSGSNGEPVSSVSNGPNALFDAPTQSIDSIRTVSIQTPDALHELIELLTKAKSAGRAVAFDTETTSLEPMNAQIVGLCFALEPGVGYYIPLGHQDLTAEPQLNLGDTLAALKPWFEDAQAPKIAQNAKYDLHVMANHNVWVQGLVEDTMLASYILEAHKPHGMDALALRWLNYNTIKYEEVAGKGASQISFEQVPIETATRYAAEDAEVTLRLAGALRAELKQVPELATLYDTIELPFSQVLFEVERNGVLIDSAKLDAQSAEIADKLKVIETQAFELAGGEFNLNSPKQIGELLFDKLGLPVVKKTASGAPSTDEEVLSKLAEDYPLPAKLLEHRSLAKLKSTYTDKLPRMVNPRTGRVHTNYAQAVAVTGRLASNDPNLQNIPVRTAEGRRVREAFVAPADHVLVSADYSQIELRIMAHISGDEALIHAFQHGLDIHSATASEIFGVPLGEVNSDQRRTAKVINFGLIYGMSAFGLAANLNINRDAAKLYIDRYFTRYPGVARYMENVRAQAKADGYVSTVFGRRLWLPEIKSPNGPRRAAAERAAINAPMQGTSADLIKMAMVKLSAWLKAEQLQTKMIMQVHDEVILEVPNSELALIQGKVPDIMTQVADLKVPLEVGCGVGLNWEEAH</sequence>
<dbReference type="SMART" id="SM00475">
    <property type="entry name" value="53EXOc"/>
    <property type="match status" value="1"/>
</dbReference>
<evidence type="ECO:0000256" key="3">
    <source>
        <dbReference type="ARBA" id="ARBA00012417"/>
    </source>
</evidence>